<proteinExistence type="predicted"/>
<dbReference type="Proteomes" id="UP000252003">
    <property type="component" value="Chromosome"/>
</dbReference>
<organism evidence="1 2">
    <name type="scientific">Salmonella enterica subsp. diarizonae serovar 48:i:z</name>
    <dbReference type="NCBI Taxonomy" id="1192842"/>
    <lineage>
        <taxon>Bacteria</taxon>
        <taxon>Pseudomonadati</taxon>
        <taxon>Pseudomonadota</taxon>
        <taxon>Gammaproteobacteria</taxon>
        <taxon>Enterobacterales</taxon>
        <taxon>Enterobacteriaceae</taxon>
        <taxon>Salmonella</taxon>
    </lineage>
</organism>
<sequence>MSDMTMQTAVVKACQLSSIIAVIAENNLIHVHQTNLIELANEMAGSLAADLMEKQYEENINKGGDNV</sequence>
<dbReference type="AlphaFoldDB" id="A0A7U6BC25"/>
<protein>
    <submittedName>
        <fullName evidence="1">Uncharacterized protein</fullName>
    </submittedName>
</protein>
<evidence type="ECO:0000313" key="2">
    <source>
        <dbReference type="Proteomes" id="UP000252003"/>
    </source>
</evidence>
<dbReference type="RefSeq" id="WP_154714206.1">
    <property type="nucleotide sequence ID" value="NZ_CP029989.1"/>
</dbReference>
<gene>
    <name evidence="1" type="ORF">DOE59_03130</name>
</gene>
<name>A0A7U6BC25_SALDZ</name>
<reference evidence="1 2" key="1">
    <citation type="submission" date="2018-06" db="EMBL/GenBank/DDBJ databases">
        <title>Salmonella Enterica genomes from various sources.</title>
        <authorList>
            <person name="Nash J.H.E."/>
            <person name="Robertson J."/>
            <person name="Bessonov K."/>
        </authorList>
    </citation>
    <scope>NUCLEOTIDE SEQUENCE [LARGE SCALE GENOMIC DNA]</scope>
    <source>
        <strain evidence="1 2">SA20121591</strain>
    </source>
</reference>
<accession>A0A7U6BC25</accession>
<dbReference type="EMBL" id="CP029989">
    <property type="protein sequence ID" value="AXC70697.1"/>
    <property type="molecule type" value="Genomic_DNA"/>
</dbReference>
<evidence type="ECO:0000313" key="1">
    <source>
        <dbReference type="EMBL" id="AXC70697.1"/>
    </source>
</evidence>